<evidence type="ECO:0000256" key="4">
    <source>
        <dbReference type="ARBA" id="ARBA00023203"/>
    </source>
</evidence>
<sequence>MVRPSHRLLSTSGCSSVRPRGMAPAELTSSGVKVHQDCISQFQELKLKKQAKFIIYAINNDNTEIIVEKTSSSSDYDEFIAQLPPTECRWAIYDFEFEKEGAGKRNKICFFAWSPDDAKIKQKMIYASSKDALRKSLVGISTEIQGTDFSEVSYETVLEKVDRGSF</sequence>
<dbReference type="InterPro" id="IPR002108">
    <property type="entry name" value="ADF-H"/>
</dbReference>
<keyword evidence="4" id="KW-0009">Actin-binding</keyword>
<organism evidence="8 9">
    <name type="scientific">Pseudozyma flocculosa</name>
    <dbReference type="NCBI Taxonomy" id="84751"/>
    <lineage>
        <taxon>Eukaryota</taxon>
        <taxon>Fungi</taxon>
        <taxon>Dikarya</taxon>
        <taxon>Basidiomycota</taxon>
        <taxon>Ustilaginomycotina</taxon>
        <taxon>Ustilaginomycetes</taxon>
        <taxon>Ustilaginales</taxon>
        <taxon>Ustilaginaceae</taxon>
        <taxon>Pseudozyma</taxon>
    </lineage>
</organism>
<dbReference type="InterPro" id="IPR029006">
    <property type="entry name" value="ADF-H/Gelsolin-like_dom_sf"/>
</dbReference>
<dbReference type="Proteomes" id="UP000323386">
    <property type="component" value="Unassembled WGS sequence"/>
</dbReference>
<name>A0A5C3F9D0_9BASI</name>
<dbReference type="EMBL" id="OOIP01000024">
    <property type="protein sequence ID" value="SPO41048.1"/>
    <property type="molecule type" value="Genomic_DNA"/>
</dbReference>
<keyword evidence="9" id="KW-1185">Reference proteome</keyword>
<gene>
    <name evidence="8" type="ORF">PSFLO_06530</name>
</gene>
<evidence type="ECO:0000259" key="7">
    <source>
        <dbReference type="PROSITE" id="PS51263"/>
    </source>
</evidence>
<evidence type="ECO:0000256" key="5">
    <source>
        <dbReference type="ARBA" id="ARBA00032427"/>
    </source>
</evidence>
<evidence type="ECO:0000256" key="2">
    <source>
        <dbReference type="ARBA" id="ARBA00006844"/>
    </source>
</evidence>
<dbReference type="PANTHER" id="PTHR11913">
    <property type="entry name" value="COFILIN-RELATED"/>
    <property type="match status" value="1"/>
</dbReference>
<dbReference type="Gene3D" id="3.40.20.10">
    <property type="entry name" value="Severin"/>
    <property type="match status" value="1"/>
</dbReference>
<dbReference type="Pfam" id="PF00241">
    <property type="entry name" value="Cofilin_ADF"/>
    <property type="match status" value="1"/>
</dbReference>
<dbReference type="GO" id="GO:0030042">
    <property type="term" value="P:actin filament depolymerization"/>
    <property type="evidence" value="ECO:0007669"/>
    <property type="project" value="InterPro"/>
</dbReference>
<accession>A0A5C3F9D0</accession>
<dbReference type="InterPro" id="IPR017904">
    <property type="entry name" value="ADF/Cofilin"/>
</dbReference>
<evidence type="ECO:0000256" key="6">
    <source>
        <dbReference type="SAM" id="MobiDB-lite"/>
    </source>
</evidence>
<dbReference type="GO" id="GO:0015629">
    <property type="term" value="C:actin cytoskeleton"/>
    <property type="evidence" value="ECO:0007669"/>
    <property type="project" value="InterPro"/>
</dbReference>
<dbReference type="GO" id="GO:0016363">
    <property type="term" value="C:nuclear matrix"/>
    <property type="evidence" value="ECO:0007669"/>
    <property type="project" value="UniProtKB-SubCell"/>
</dbReference>
<protein>
    <recommendedName>
        <fullName evidence="3">Cofilin</fullName>
    </recommendedName>
    <alternativeName>
        <fullName evidence="5">Actin-depolymerizing factor 1</fullName>
    </alternativeName>
</protein>
<dbReference type="OrthoDB" id="10249245at2759"/>
<dbReference type="PROSITE" id="PS51263">
    <property type="entry name" value="ADF_H"/>
    <property type="match status" value="1"/>
</dbReference>
<dbReference type="AlphaFoldDB" id="A0A5C3F9D0"/>
<evidence type="ECO:0000313" key="9">
    <source>
        <dbReference type="Proteomes" id="UP000323386"/>
    </source>
</evidence>
<feature type="region of interest" description="Disordered" evidence="6">
    <location>
        <begin position="1"/>
        <end position="22"/>
    </location>
</feature>
<evidence type="ECO:0000256" key="1">
    <source>
        <dbReference type="ARBA" id="ARBA00004109"/>
    </source>
</evidence>
<proteinExistence type="inferred from homology"/>
<dbReference type="SUPFAM" id="SSF55753">
    <property type="entry name" value="Actin depolymerizing proteins"/>
    <property type="match status" value="1"/>
</dbReference>
<dbReference type="SMART" id="SM00102">
    <property type="entry name" value="ADF"/>
    <property type="match status" value="1"/>
</dbReference>
<evidence type="ECO:0000313" key="8">
    <source>
        <dbReference type="EMBL" id="SPO41048.1"/>
    </source>
</evidence>
<comment type="subcellular location">
    <subcellularLocation>
        <location evidence="1">Nucleus matrix</location>
    </subcellularLocation>
</comment>
<reference evidence="8 9" key="1">
    <citation type="submission" date="2018-03" db="EMBL/GenBank/DDBJ databases">
        <authorList>
            <person name="Guldener U."/>
        </authorList>
    </citation>
    <scope>NUCLEOTIDE SEQUENCE [LARGE SCALE GENOMIC DNA]</scope>
    <source>
        <strain evidence="8 9">DAOM196992</strain>
    </source>
</reference>
<dbReference type="GO" id="GO:0003779">
    <property type="term" value="F:actin binding"/>
    <property type="evidence" value="ECO:0007669"/>
    <property type="project" value="UniProtKB-KW"/>
</dbReference>
<dbReference type="CDD" id="cd11286">
    <property type="entry name" value="ADF_cofilin_like"/>
    <property type="match status" value="1"/>
</dbReference>
<comment type="similarity">
    <text evidence="2">Belongs to the actin-binding proteins ADF family.</text>
</comment>
<feature type="domain" description="ADF-H" evidence="7">
    <location>
        <begin position="29"/>
        <end position="162"/>
    </location>
</feature>
<evidence type="ECO:0000256" key="3">
    <source>
        <dbReference type="ARBA" id="ARBA00015630"/>
    </source>
</evidence>